<organism evidence="2 3">
    <name type="scientific">Caenorhabditis remanei</name>
    <name type="common">Caenorhabditis vulgaris</name>
    <dbReference type="NCBI Taxonomy" id="31234"/>
    <lineage>
        <taxon>Eukaryota</taxon>
        <taxon>Metazoa</taxon>
        <taxon>Ecdysozoa</taxon>
        <taxon>Nematoda</taxon>
        <taxon>Chromadorea</taxon>
        <taxon>Rhabditida</taxon>
        <taxon>Rhabditina</taxon>
        <taxon>Rhabditomorpha</taxon>
        <taxon>Rhabditoidea</taxon>
        <taxon>Rhabditidae</taxon>
        <taxon>Peloderinae</taxon>
        <taxon>Caenorhabditis</taxon>
    </lineage>
</organism>
<dbReference type="InterPro" id="IPR052322">
    <property type="entry name" value="Mito_rRNA_Mtase_NSUN4"/>
</dbReference>
<feature type="transmembrane region" description="Helical" evidence="1">
    <location>
        <begin position="119"/>
        <end position="138"/>
    </location>
</feature>
<dbReference type="Pfam" id="PF10316">
    <property type="entry name" value="7TM_GPCR_Srbc"/>
    <property type="match status" value="1"/>
</dbReference>
<dbReference type="KEGG" id="crq:GCK72_020537"/>
<dbReference type="PANTHER" id="PTHR46955:SF1">
    <property type="entry name" value="G-PROTEIN COUPLED RECEPTORS FAMILY 1 PROFILE DOMAIN-CONTAINING PROTEIN-RELATED"/>
    <property type="match status" value="1"/>
</dbReference>
<protein>
    <submittedName>
        <fullName evidence="2">Uncharacterized protein</fullName>
    </submittedName>
</protein>
<keyword evidence="1" id="KW-0812">Transmembrane</keyword>
<dbReference type="AlphaFoldDB" id="A0A6A5GFT3"/>
<dbReference type="CTD" id="9798508"/>
<evidence type="ECO:0000256" key="1">
    <source>
        <dbReference type="SAM" id="Phobius"/>
    </source>
</evidence>
<dbReference type="GeneID" id="9798508"/>
<gene>
    <name evidence="2" type="ORF">GCK72_020537</name>
</gene>
<name>A0A6A5GFT3_CAERE</name>
<keyword evidence="1" id="KW-0472">Membrane</keyword>
<dbReference type="Proteomes" id="UP000483820">
    <property type="component" value="Chromosome V"/>
</dbReference>
<dbReference type="PANTHER" id="PTHR46955">
    <property type="entry name" value="PROTEIN CBG01349-RELATED"/>
    <property type="match status" value="1"/>
</dbReference>
<feature type="transmembrane region" description="Helical" evidence="1">
    <location>
        <begin position="86"/>
        <end position="113"/>
    </location>
</feature>
<sequence length="250" mass="27627">MFDACLSLALSPITRIPNCGTAGCFLSNQFLYYWGISNMIFGFIVIILSITLLVKIQLMDDGKSLGSIVSTSQEKRFQQASKTTTCILLSSLLFLTTPSVCVGVVELMGFSMFELVGPFYYSSLLLTGISNGIIFLVCNREARQLLSRESKNPSIAPYFVLKRVAGLMFHANLHSEAAENYDGIMGANENDGDDAKGEVVPSNRFVGVVRSHYKSSKICNIQLIILEYHISDIRIRVLIWPTQNVKCSGI</sequence>
<reference evidence="2 3" key="1">
    <citation type="submission" date="2019-12" db="EMBL/GenBank/DDBJ databases">
        <title>Chromosome-level assembly of the Caenorhabditis remanei genome.</title>
        <authorList>
            <person name="Teterina A.A."/>
            <person name="Willis J.H."/>
            <person name="Phillips P.C."/>
        </authorList>
    </citation>
    <scope>NUCLEOTIDE SEQUENCE [LARGE SCALE GENOMIC DNA]</scope>
    <source>
        <strain evidence="2 3">PX506</strain>
        <tissue evidence="2">Whole organism</tissue>
    </source>
</reference>
<keyword evidence="1" id="KW-1133">Transmembrane helix</keyword>
<proteinExistence type="predicted"/>
<evidence type="ECO:0000313" key="3">
    <source>
        <dbReference type="Proteomes" id="UP000483820"/>
    </source>
</evidence>
<dbReference type="InterPro" id="IPR019420">
    <property type="entry name" value="7TM_GPCR_serpentine_rcpt_Srbc"/>
</dbReference>
<feature type="transmembrane region" description="Helical" evidence="1">
    <location>
        <begin position="32"/>
        <end position="54"/>
    </location>
</feature>
<dbReference type="RefSeq" id="XP_053582553.1">
    <property type="nucleotide sequence ID" value="XM_053733640.1"/>
</dbReference>
<evidence type="ECO:0000313" key="2">
    <source>
        <dbReference type="EMBL" id="KAF1753980.1"/>
    </source>
</evidence>
<comment type="caution">
    <text evidence="2">The sequence shown here is derived from an EMBL/GenBank/DDBJ whole genome shotgun (WGS) entry which is preliminary data.</text>
</comment>
<dbReference type="EMBL" id="WUAV01000005">
    <property type="protein sequence ID" value="KAF1753980.1"/>
    <property type="molecule type" value="Genomic_DNA"/>
</dbReference>
<accession>A0A6A5GFT3</accession>